<proteinExistence type="predicted"/>
<name>A0A7Y9XYG9_9SPHN</name>
<dbReference type="Gene3D" id="3.30.420.10">
    <property type="entry name" value="Ribonuclease H-like superfamily/Ribonuclease H"/>
    <property type="match status" value="1"/>
</dbReference>
<sequence>MDRVALIDFEASCLPAHGASFPIEVALARTDGSSHTWLIRPHPRWEHWDWTQEAEDLHGITRKILEKDGEAPEKVLAELAEAADGCNVFADAELDAYWLEVLASAVRKPVPFPIRFLGELFVERGFTREQVTDALDEAKAQLPREHVARDDAKRLALAVRLLLESREETAG</sequence>
<dbReference type="Proteomes" id="UP000522081">
    <property type="component" value="Unassembled WGS sequence"/>
</dbReference>
<gene>
    <name evidence="1" type="ORF">FHS75_001917</name>
</gene>
<comment type="caution">
    <text evidence="1">The sequence shown here is derived from an EMBL/GenBank/DDBJ whole genome shotgun (WGS) entry which is preliminary data.</text>
</comment>
<dbReference type="SUPFAM" id="SSF53098">
    <property type="entry name" value="Ribonuclease H-like"/>
    <property type="match status" value="1"/>
</dbReference>
<dbReference type="RefSeq" id="WP_179407506.1">
    <property type="nucleotide sequence ID" value="NZ_BMGF01000003.1"/>
</dbReference>
<dbReference type="GO" id="GO:0003676">
    <property type="term" value="F:nucleic acid binding"/>
    <property type="evidence" value="ECO:0007669"/>
    <property type="project" value="InterPro"/>
</dbReference>
<evidence type="ECO:0000313" key="1">
    <source>
        <dbReference type="EMBL" id="NYH95588.1"/>
    </source>
</evidence>
<dbReference type="EMBL" id="JACBZF010000003">
    <property type="protein sequence ID" value="NYH95588.1"/>
    <property type="molecule type" value="Genomic_DNA"/>
</dbReference>
<protein>
    <recommendedName>
        <fullName evidence="3">Exonuclease domain-containing protein</fullName>
    </recommendedName>
</protein>
<organism evidence="1 2">
    <name type="scientific">Novosphingobium marinum</name>
    <dbReference type="NCBI Taxonomy" id="1514948"/>
    <lineage>
        <taxon>Bacteria</taxon>
        <taxon>Pseudomonadati</taxon>
        <taxon>Pseudomonadota</taxon>
        <taxon>Alphaproteobacteria</taxon>
        <taxon>Sphingomonadales</taxon>
        <taxon>Sphingomonadaceae</taxon>
        <taxon>Novosphingobium</taxon>
    </lineage>
</organism>
<accession>A0A7Y9XYG9</accession>
<keyword evidence="2" id="KW-1185">Reference proteome</keyword>
<evidence type="ECO:0000313" key="2">
    <source>
        <dbReference type="Proteomes" id="UP000522081"/>
    </source>
</evidence>
<dbReference type="InterPro" id="IPR012337">
    <property type="entry name" value="RNaseH-like_sf"/>
</dbReference>
<evidence type="ECO:0008006" key="3">
    <source>
        <dbReference type="Google" id="ProtNLM"/>
    </source>
</evidence>
<dbReference type="InterPro" id="IPR036397">
    <property type="entry name" value="RNaseH_sf"/>
</dbReference>
<dbReference type="AlphaFoldDB" id="A0A7Y9XYG9"/>
<reference evidence="1 2" key="1">
    <citation type="submission" date="2020-07" db="EMBL/GenBank/DDBJ databases">
        <title>Genomic Encyclopedia of Type Strains, Phase IV (KMG-IV): sequencing the most valuable type-strain genomes for metagenomic binning, comparative biology and taxonomic classification.</title>
        <authorList>
            <person name="Goeker M."/>
        </authorList>
    </citation>
    <scope>NUCLEOTIDE SEQUENCE [LARGE SCALE GENOMIC DNA]</scope>
    <source>
        <strain evidence="1 2">DSM 29043</strain>
    </source>
</reference>